<comment type="subcellular location">
    <subcellularLocation>
        <location evidence="1 10">Cell outer membrane</location>
        <topology evidence="1 10">Multi-pass membrane protein</topology>
    </subcellularLocation>
</comment>
<dbReference type="AlphaFoldDB" id="A0A2R4C9Y9"/>
<feature type="chain" id="PRO_5015330110" evidence="12">
    <location>
        <begin position="26"/>
        <end position="668"/>
    </location>
</feature>
<keyword evidence="5 10" id="KW-0812">Transmembrane</keyword>
<evidence type="ECO:0000256" key="10">
    <source>
        <dbReference type="PROSITE-ProRule" id="PRU01360"/>
    </source>
</evidence>
<dbReference type="KEGG" id="masz:C9I28_12605"/>
<dbReference type="EMBL" id="CP028324">
    <property type="protein sequence ID" value="AVR96444.1"/>
    <property type="molecule type" value="Genomic_DNA"/>
</dbReference>
<dbReference type="PROSITE" id="PS52016">
    <property type="entry name" value="TONB_DEPENDENT_REC_3"/>
    <property type="match status" value="1"/>
</dbReference>
<keyword evidence="4 10" id="KW-1134">Transmembrane beta strand</keyword>
<protein>
    <submittedName>
        <fullName evidence="15">TonB-dependent receptor</fullName>
    </submittedName>
</protein>
<evidence type="ECO:0000256" key="11">
    <source>
        <dbReference type="RuleBase" id="RU003357"/>
    </source>
</evidence>
<evidence type="ECO:0000256" key="7">
    <source>
        <dbReference type="ARBA" id="ARBA00023136"/>
    </source>
</evidence>
<comment type="similarity">
    <text evidence="2 10 11">Belongs to the TonB-dependent receptor family.</text>
</comment>
<name>A0A2R4C9Y9_9BURK</name>
<organism evidence="15 16">
    <name type="scientific">Pseudoduganella armeniaca</name>
    <dbReference type="NCBI Taxonomy" id="2072590"/>
    <lineage>
        <taxon>Bacteria</taxon>
        <taxon>Pseudomonadati</taxon>
        <taxon>Pseudomonadota</taxon>
        <taxon>Betaproteobacteria</taxon>
        <taxon>Burkholderiales</taxon>
        <taxon>Oxalobacteraceae</taxon>
        <taxon>Telluria group</taxon>
        <taxon>Pseudoduganella</taxon>
    </lineage>
</organism>
<dbReference type="GO" id="GO:0044718">
    <property type="term" value="P:siderophore transmembrane transport"/>
    <property type="evidence" value="ECO:0007669"/>
    <property type="project" value="TreeGrafter"/>
</dbReference>
<evidence type="ECO:0000256" key="6">
    <source>
        <dbReference type="ARBA" id="ARBA00023077"/>
    </source>
</evidence>
<feature type="domain" description="TonB-dependent receptor-like beta-barrel" evidence="13">
    <location>
        <begin position="241"/>
        <end position="633"/>
    </location>
</feature>
<dbReference type="CDD" id="cd01347">
    <property type="entry name" value="ligand_gated_channel"/>
    <property type="match status" value="1"/>
</dbReference>
<evidence type="ECO:0000256" key="8">
    <source>
        <dbReference type="ARBA" id="ARBA00023170"/>
    </source>
</evidence>
<dbReference type="PANTHER" id="PTHR30069">
    <property type="entry name" value="TONB-DEPENDENT OUTER MEMBRANE RECEPTOR"/>
    <property type="match status" value="1"/>
</dbReference>
<dbReference type="Gene3D" id="2.170.130.10">
    <property type="entry name" value="TonB-dependent receptor, plug domain"/>
    <property type="match status" value="1"/>
</dbReference>
<dbReference type="InterPro" id="IPR012910">
    <property type="entry name" value="Plug_dom"/>
</dbReference>
<dbReference type="SUPFAM" id="SSF56935">
    <property type="entry name" value="Porins"/>
    <property type="match status" value="1"/>
</dbReference>
<keyword evidence="8 15" id="KW-0675">Receptor</keyword>
<evidence type="ECO:0000256" key="9">
    <source>
        <dbReference type="ARBA" id="ARBA00023237"/>
    </source>
</evidence>
<proteinExistence type="inferred from homology"/>
<evidence type="ECO:0000256" key="2">
    <source>
        <dbReference type="ARBA" id="ARBA00009810"/>
    </source>
</evidence>
<dbReference type="InterPro" id="IPR000531">
    <property type="entry name" value="Beta-barrel_TonB"/>
</dbReference>
<feature type="signal peptide" evidence="12">
    <location>
        <begin position="1"/>
        <end position="25"/>
    </location>
</feature>
<keyword evidence="9 10" id="KW-0998">Cell outer membrane</keyword>
<dbReference type="Gene3D" id="2.40.170.20">
    <property type="entry name" value="TonB-dependent receptor, beta-barrel domain"/>
    <property type="match status" value="1"/>
</dbReference>
<feature type="domain" description="TonB-dependent receptor plug" evidence="14">
    <location>
        <begin position="55"/>
        <end position="166"/>
    </location>
</feature>
<keyword evidence="12" id="KW-0732">Signal</keyword>
<dbReference type="InterPro" id="IPR039426">
    <property type="entry name" value="TonB-dep_rcpt-like"/>
</dbReference>
<dbReference type="InterPro" id="IPR037066">
    <property type="entry name" value="Plug_dom_sf"/>
</dbReference>
<keyword evidence="7 10" id="KW-0472">Membrane</keyword>
<keyword evidence="3 10" id="KW-0813">Transport</keyword>
<dbReference type="InterPro" id="IPR036942">
    <property type="entry name" value="Beta-barrel_TonB_sf"/>
</dbReference>
<dbReference type="RefSeq" id="WP_107141791.1">
    <property type="nucleotide sequence ID" value="NZ_CP028324.1"/>
</dbReference>
<evidence type="ECO:0000313" key="15">
    <source>
        <dbReference type="EMBL" id="AVR96444.1"/>
    </source>
</evidence>
<dbReference type="Proteomes" id="UP000240505">
    <property type="component" value="Chromosome"/>
</dbReference>
<evidence type="ECO:0000259" key="14">
    <source>
        <dbReference type="Pfam" id="PF07715"/>
    </source>
</evidence>
<keyword evidence="16" id="KW-1185">Reference proteome</keyword>
<evidence type="ECO:0000256" key="5">
    <source>
        <dbReference type="ARBA" id="ARBA00022692"/>
    </source>
</evidence>
<reference evidence="15 16" key="1">
    <citation type="submission" date="2018-03" db="EMBL/GenBank/DDBJ databases">
        <title>Massilia armeniaca sp. nov., isolated from desert soil.</title>
        <authorList>
            <person name="Huang H."/>
            <person name="Ren M."/>
        </authorList>
    </citation>
    <scope>NUCLEOTIDE SEQUENCE [LARGE SCALE GENOMIC DNA]</scope>
    <source>
        <strain evidence="15 16">ZMN-3</strain>
    </source>
</reference>
<gene>
    <name evidence="15" type="ORF">C9I28_12605</name>
</gene>
<dbReference type="Pfam" id="PF00593">
    <property type="entry name" value="TonB_dep_Rec_b-barrel"/>
    <property type="match status" value="1"/>
</dbReference>
<sequence>MKRGRTPVAFAVLCLSASLAPRAGASTPDDLTALPLEQLLQVPMVTSASRFEQSVSDAPSAVVVLTARDIREHGWRTLADALASVPGLYVTQDRNYTYLGARGFLRPGDYDSRFLLLIDGVRLNDAVYDQALIGNEGLLDMDLVARIEYVPGPGAAVYGSNALFGVINVITKAGSALAGSQASVTLAGAGERRVRASHGWHAQNGDDLLLSASAYRRRGDDLYFAEFDTPEQNNGVARGLDGERAHSFFAKATGRGLTFSAGYVARDKDIPTASFGAVFNRPNYTRDTQAFANLGYTRQAGTGVLLAANAFWGRADYEGAGWYPDETDSARRNVDGAHAAWYGANLHATVTAFAGHKLVAGVEARRNARREQYNYNEAPYQPLLDERRADSRWGVYLDDEIALRPGLLLNAGVRYDRDSVIGSRVSPRAALIAQAGPRDTVKLIAGNAYRSPNAYELYYAIPAADGMMANPDLRAEVIRTQELVWERMRDAYGKLTASLFRYRMDDLITQQLDADTGMLAFRNTDRATAHGLELAGEQAFGSGARVRASYTWQLARDGAGAWLVSSPRHLAKLAATVPLAGLPARLGNELQCSAARRTEHALAAGYCVANVTLTTLPGAFGRGVGVAVSVYNLFDRRYGDPAGPAFVQESVPGAGRTLALRLDYQFGR</sequence>
<dbReference type="GO" id="GO:0009279">
    <property type="term" value="C:cell outer membrane"/>
    <property type="evidence" value="ECO:0007669"/>
    <property type="project" value="UniProtKB-SubCell"/>
</dbReference>
<keyword evidence="6 11" id="KW-0798">TonB box</keyword>
<evidence type="ECO:0000256" key="4">
    <source>
        <dbReference type="ARBA" id="ARBA00022452"/>
    </source>
</evidence>
<dbReference type="GO" id="GO:0015344">
    <property type="term" value="F:siderophore uptake transmembrane transporter activity"/>
    <property type="evidence" value="ECO:0007669"/>
    <property type="project" value="TreeGrafter"/>
</dbReference>
<dbReference type="OrthoDB" id="183532at2"/>
<accession>A0A2R4C9Y9</accession>
<evidence type="ECO:0000313" key="16">
    <source>
        <dbReference type="Proteomes" id="UP000240505"/>
    </source>
</evidence>
<evidence type="ECO:0000256" key="1">
    <source>
        <dbReference type="ARBA" id="ARBA00004571"/>
    </source>
</evidence>
<dbReference type="PANTHER" id="PTHR30069:SF28">
    <property type="entry name" value="TONB-DEPENDENT RECEPTOR YNCD-RELATED"/>
    <property type="match status" value="1"/>
</dbReference>
<dbReference type="Pfam" id="PF07715">
    <property type="entry name" value="Plug"/>
    <property type="match status" value="1"/>
</dbReference>
<evidence type="ECO:0000256" key="3">
    <source>
        <dbReference type="ARBA" id="ARBA00022448"/>
    </source>
</evidence>
<evidence type="ECO:0000259" key="13">
    <source>
        <dbReference type="Pfam" id="PF00593"/>
    </source>
</evidence>
<evidence type="ECO:0000256" key="12">
    <source>
        <dbReference type="SAM" id="SignalP"/>
    </source>
</evidence>